<gene>
    <name evidence="1" type="ORF">LCGC14_1843260</name>
</gene>
<dbReference type="AlphaFoldDB" id="A0A0F9GCL5"/>
<protein>
    <submittedName>
        <fullName evidence="1">Uncharacterized protein</fullName>
    </submittedName>
</protein>
<reference evidence="1" key="1">
    <citation type="journal article" date="2015" name="Nature">
        <title>Complex archaea that bridge the gap between prokaryotes and eukaryotes.</title>
        <authorList>
            <person name="Spang A."/>
            <person name="Saw J.H."/>
            <person name="Jorgensen S.L."/>
            <person name="Zaremba-Niedzwiedzka K."/>
            <person name="Martijn J."/>
            <person name="Lind A.E."/>
            <person name="van Eijk R."/>
            <person name="Schleper C."/>
            <person name="Guy L."/>
            <person name="Ettema T.J."/>
        </authorList>
    </citation>
    <scope>NUCLEOTIDE SEQUENCE</scope>
</reference>
<dbReference type="EMBL" id="LAZR01018399">
    <property type="protein sequence ID" value="KKL96564.1"/>
    <property type="molecule type" value="Genomic_DNA"/>
</dbReference>
<accession>A0A0F9GCL5</accession>
<comment type="caution">
    <text evidence="1">The sequence shown here is derived from an EMBL/GenBank/DDBJ whole genome shotgun (WGS) entry which is preliminary data.</text>
</comment>
<sequence>MTGASATHWRELEVRTRLPISRALHPDDCPKLLIKGIEWA</sequence>
<evidence type="ECO:0000313" key="1">
    <source>
        <dbReference type="EMBL" id="KKL96564.1"/>
    </source>
</evidence>
<proteinExistence type="predicted"/>
<name>A0A0F9GCL5_9ZZZZ</name>
<organism evidence="1">
    <name type="scientific">marine sediment metagenome</name>
    <dbReference type="NCBI Taxonomy" id="412755"/>
    <lineage>
        <taxon>unclassified sequences</taxon>
        <taxon>metagenomes</taxon>
        <taxon>ecological metagenomes</taxon>
    </lineage>
</organism>
<feature type="non-terminal residue" evidence="1">
    <location>
        <position position="40"/>
    </location>
</feature>